<evidence type="ECO:0000313" key="3">
    <source>
        <dbReference type="EMBL" id="TNV84779.1"/>
    </source>
</evidence>
<dbReference type="InterPro" id="IPR022122">
    <property type="entry name" value="DUF3657"/>
</dbReference>
<comment type="similarity">
    <text evidence="1">Belongs to the FAM135 family.</text>
</comment>
<gene>
    <name evidence="3" type="ORF">FGO68_gene3758</name>
</gene>
<dbReference type="Pfam" id="PF12394">
    <property type="entry name" value="DUF3657"/>
    <property type="match status" value="1"/>
</dbReference>
<dbReference type="Proteomes" id="UP000785679">
    <property type="component" value="Unassembled WGS sequence"/>
</dbReference>
<feature type="domain" description="DUF676" evidence="2">
    <location>
        <begin position="738"/>
        <end position="923"/>
    </location>
</feature>
<dbReference type="EMBL" id="RRYP01002429">
    <property type="protein sequence ID" value="TNV84779.1"/>
    <property type="molecule type" value="Genomic_DNA"/>
</dbReference>
<dbReference type="OrthoDB" id="273452at2759"/>
<dbReference type="InterPro" id="IPR029058">
    <property type="entry name" value="AB_hydrolase_fold"/>
</dbReference>
<reference evidence="3" key="1">
    <citation type="submission" date="2019-06" db="EMBL/GenBank/DDBJ databases">
        <authorList>
            <person name="Zheng W."/>
        </authorList>
    </citation>
    <scope>NUCLEOTIDE SEQUENCE</scope>
    <source>
        <strain evidence="3">QDHG01</strain>
    </source>
</reference>
<dbReference type="PANTHER" id="PTHR12482">
    <property type="entry name" value="LIPASE ROG1-RELATED-RELATED"/>
    <property type="match status" value="1"/>
</dbReference>
<dbReference type="Gene3D" id="3.40.50.1820">
    <property type="entry name" value="alpha/beta hydrolase"/>
    <property type="match status" value="1"/>
</dbReference>
<evidence type="ECO:0000256" key="1">
    <source>
        <dbReference type="ARBA" id="ARBA00007949"/>
    </source>
</evidence>
<name>A0A8J8P2A0_HALGN</name>
<protein>
    <recommendedName>
        <fullName evidence="2">DUF676 domain-containing protein</fullName>
    </recommendedName>
</protein>
<accession>A0A8J8P2A0</accession>
<dbReference type="PANTHER" id="PTHR12482:SF5">
    <property type="entry name" value="DUF676 DOMAIN-CONTAINING PROTEIN"/>
    <property type="match status" value="1"/>
</dbReference>
<sequence>MSFRGIAEFVLHIEHFRNIDLLQQGLYFLRFQIFNEDIEKIYYANPYDYHTKDHDAKTRGGQGAQPKASFHRLQESQQCDDTASFNTKVFFVRYAEEQIAIRDFVKFRTELDVQRGYLGTEYFLKCELYYSPPPQSNFQLAVGSPELMREEVSKISGTFKCVQTRVFQLNNLLLGLTTLVPISFDREFTSICMTTIHGSLIDYKFRVKNYRVDSAQSSGSAIIHRDGDTFLENGILVELKYVEISPEDSPDSVKRRRTKPGSQKWVPNNIAEYFFFDEYGFLSINEKKIRDCYTEFTQAMNMVYGNMRKIYNELAGIALTADDIRKPGNDFKKEILAEIESKGLEYFITKEKQETQQSQPIKSKQLQSDMTAIKKAHPIQFKDDEDGGQESASGVFWPHNDEEQATGAIESTAQSTTQQSEAETLSYHPLMKLHSASEMIPPHAQPKESILVPDVNLSDDEECKLPPQASIPIPKTNMKEGRVQLHKAQTRPMTPISAFLSDTVNKPQPSDETKSLDKYRENQAFVEIAAPTRKMKLFPQFPQGGIKNDPYKVSNAIIMEINSMAGQLFELTNLLNKLMMYKPKRIMKHLTDKYQRRLEEKYGENILRHVIQTSDFSFPSEDYTGQINDIVAKKTREMLVLHAEMVGREPPDVEEVKIDVDQLQNGKKKRKKRNLEKYAPLIFEECYVRQRSVGHTKVQNSFELVQKGGAGAGASSAAQAQSLQDLVNPSKATTVPYKGAHLFVLAHGFQGSSFDMRTFKNIISVGLPEALFLCSTSNEDGNTEGNIYDMGYRLAEEVNQYIRESCPGSNLARITFIGHSLGGLIVRAALPYLEKHREKMHGYLSLCSPHLGYMYKSSKLFNAGLWFMRKWKKSTALSQLGMTDSKDLEKTTLFDLSKQEGLNWFKHIILVSSFQDQYAPFDSARIQICSDAAKDPVKGNTYIQMVNNLLSRVPIDVLYRLDVNFQIQETNIDSIIGRTAHILVLESEELMRMIVSRYKEFFS</sequence>
<proteinExistence type="inferred from homology"/>
<dbReference type="Pfam" id="PF05057">
    <property type="entry name" value="DUF676"/>
    <property type="match status" value="1"/>
</dbReference>
<dbReference type="SUPFAM" id="SSF53474">
    <property type="entry name" value="alpha/beta-Hydrolases"/>
    <property type="match status" value="1"/>
</dbReference>
<organism evidence="3 4">
    <name type="scientific">Halteria grandinella</name>
    <dbReference type="NCBI Taxonomy" id="5974"/>
    <lineage>
        <taxon>Eukaryota</taxon>
        <taxon>Sar</taxon>
        <taxon>Alveolata</taxon>
        <taxon>Ciliophora</taxon>
        <taxon>Intramacronucleata</taxon>
        <taxon>Spirotrichea</taxon>
        <taxon>Stichotrichia</taxon>
        <taxon>Sporadotrichida</taxon>
        <taxon>Halteriidae</taxon>
        <taxon>Halteria</taxon>
    </lineage>
</organism>
<dbReference type="AlphaFoldDB" id="A0A8J8P2A0"/>
<dbReference type="InterPro" id="IPR007751">
    <property type="entry name" value="DUF676_lipase-like"/>
</dbReference>
<comment type="caution">
    <text evidence="3">The sequence shown here is derived from an EMBL/GenBank/DDBJ whole genome shotgun (WGS) entry which is preliminary data.</text>
</comment>
<evidence type="ECO:0000313" key="4">
    <source>
        <dbReference type="Proteomes" id="UP000785679"/>
    </source>
</evidence>
<evidence type="ECO:0000259" key="2">
    <source>
        <dbReference type="Pfam" id="PF05057"/>
    </source>
</evidence>
<dbReference type="InterPro" id="IPR044294">
    <property type="entry name" value="Lipase-like"/>
</dbReference>
<keyword evidence="4" id="KW-1185">Reference proteome</keyword>